<comment type="caution">
    <text evidence="13">The sequence shown here is derived from an EMBL/GenBank/DDBJ whole genome shotgun (WGS) entry which is preliminary data.</text>
</comment>
<accession>A0AAE1TBF7</accession>
<evidence type="ECO:0000256" key="11">
    <source>
        <dbReference type="RuleBase" id="RU367039"/>
    </source>
</evidence>
<evidence type="ECO:0000256" key="5">
    <source>
        <dbReference type="ARBA" id="ARBA00022490"/>
    </source>
</evidence>
<feature type="binding site" evidence="10">
    <location>
        <position position="99"/>
    </location>
    <ligand>
        <name>Fe cation</name>
        <dbReference type="ChEBI" id="CHEBI:24875"/>
        <label>1</label>
    </ligand>
</feature>
<evidence type="ECO:0000256" key="4">
    <source>
        <dbReference type="ARBA" id="ARBA00011919"/>
    </source>
</evidence>
<evidence type="ECO:0000256" key="7">
    <source>
        <dbReference type="ARBA" id="ARBA00022723"/>
    </source>
</evidence>
<evidence type="ECO:0000256" key="3">
    <source>
        <dbReference type="ARBA" id="ARBA00005286"/>
    </source>
</evidence>
<evidence type="ECO:0000256" key="8">
    <source>
        <dbReference type="ARBA" id="ARBA00023002"/>
    </source>
</evidence>
<dbReference type="PANTHER" id="PTHR12588:SF12">
    <property type="entry name" value="INOSITOL OXYGENASE 1"/>
    <property type="match status" value="1"/>
</dbReference>
<evidence type="ECO:0000256" key="1">
    <source>
        <dbReference type="ARBA" id="ARBA00004496"/>
    </source>
</evidence>
<keyword evidence="7 10" id="KW-0479">Metal-binding</keyword>
<keyword evidence="6" id="KW-0060">Ascorbate biosynthesis</keyword>
<comment type="catalytic activity">
    <reaction evidence="11">
        <text>myo-inositol + O2 = D-glucuronate + H2O + H(+)</text>
        <dbReference type="Rhea" id="RHEA:23696"/>
        <dbReference type="ChEBI" id="CHEBI:15377"/>
        <dbReference type="ChEBI" id="CHEBI:15378"/>
        <dbReference type="ChEBI" id="CHEBI:15379"/>
        <dbReference type="ChEBI" id="CHEBI:17268"/>
        <dbReference type="ChEBI" id="CHEBI:58720"/>
        <dbReference type="EC" id="1.13.99.1"/>
    </reaction>
</comment>
<feature type="domain" description="Retrotransposon Copia-like N-terminal" evidence="12">
    <location>
        <begin position="228"/>
        <end position="272"/>
    </location>
</feature>
<sequence length="280" mass="31687">MQVEEVKVESKGAFEAPEVNAFGQNLDLGKVLCLPSFGELPQWAVVGDTFPVGCAFDESIVHHKYFKDNSDINNPAYNTKNGIYQEGCGLDQVLMSWGHDEYMYLVAKENGTTLPSVALFIIRFHSFYPMHKAGAYAHLMNEEDRKNLEWLNIFKMIPIVASKVENGKIWNGILMVSLARHKLIRYTNMSTIEFAQAFELKRLLFVFHFLSQQHAAADVYIVVQMVLDHPGMVMISAPLNGNNWLTWSRSVRIALEGRDRLGFIDGSCPKPAENSAELRQ</sequence>
<gene>
    <name evidence="13" type="ORF">Sango_3056400</name>
</gene>
<dbReference type="EMBL" id="JACGWL010000108">
    <property type="protein sequence ID" value="KAK4384482.1"/>
    <property type="molecule type" value="Genomic_DNA"/>
</dbReference>
<comment type="pathway">
    <text evidence="2 11">Polyol metabolism; myo-inositol degradation into D-glucuronate; D-glucuronate from myo-inositol: step 1/1.</text>
</comment>
<evidence type="ECO:0000259" key="12">
    <source>
        <dbReference type="Pfam" id="PF14244"/>
    </source>
</evidence>
<dbReference type="GO" id="GO:0005506">
    <property type="term" value="F:iron ion binding"/>
    <property type="evidence" value="ECO:0007669"/>
    <property type="project" value="InterPro"/>
</dbReference>
<name>A0AAE1TBF7_9LAMI</name>
<evidence type="ECO:0000256" key="6">
    <source>
        <dbReference type="ARBA" id="ARBA00022644"/>
    </source>
</evidence>
<keyword evidence="9 10" id="KW-0408">Iron</keyword>
<evidence type="ECO:0000313" key="14">
    <source>
        <dbReference type="Proteomes" id="UP001289374"/>
    </source>
</evidence>
<keyword evidence="5 11" id="KW-0963">Cytoplasm</keyword>
<keyword evidence="8 11" id="KW-0560">Oxidoreductase</keyword>
<proteinExistence type="inferred from homology"/>
<evidence type="ECO:0000256" key="9">
    <source>
        <dbReference type="ARBA" id="ARBA00023004"/>
    </source>
</evidence>
<dbReference type="InterPro" id="IPR029472">
    <property type="entry name" value="Copia-like_N"/>
</dbReference>
<comment type="subcellular location">
    <subcellularLocation>
        <location evidence="1 11">Cytoplasm</location>
    </subcellularLocation>
</comment>
<evidence type="ECO:0000256" key="10">
    <source>
        <dbReference type="PIRSR" id="PIRSR607828-2"/>
    </source>
</evidence>
<dbReference type="Pfam" id="PF05153">
    <property type="entry name" value="MIOX"/>
    <property type="match status" value="1"/>
</dbReference>
<protein>
    <recommendedName>
        <fullName evidence="4 11">Inositol oxygenase</fullName>
        <ecNumber evidence="4 11">1.13.99.1</ecNumber>
    </recommendedName>
    <alternativeName>
        <fullName evidence="11">Myo-inositol oxygenase</fullName>
    </alternativeName>
</protein>
<dbReference type="SUPFAM" id="SSF109604">
    <property type="entry name" value="HD-domain/PDEase-like"/>
    <property type="match status" value="1"/>
</dbReference>
<dbReference type="InterPro" id="IPR007828">
    <property type="entry name" value="Inositol_oxygenase"/>
</dbReference>
<dbReference type="GO" id="GO:0005737">
    <property type="term" value="C:cytoplasm"/>
    <property type="evidence" value="ECO:0007669"/>
    <property type="project" value="UniProtKB-SubCell"/>
</dbReference>
<dbReference type="AlphaFoldDB" id="A0AAE1TBF7"/>
<organism evidence="13 14">
    <name type="scientific">Sesamum angolense</name>
    <dbReference type="NCBI Taxonomy" id="2727404"/>
    <lineage>
        <taxon>Eukaryota</taxon>
        <taxon>Viridiplantae</taxon>
        <taxon>Streptophyta</taxon>
        <taxon>Embryophyta</taxon>
        <taxon>Tracheophyta</taxon>
        <taxon>Spermatophyta</taxon>
        <taxon>Magnoliopsida</taxon>
        <taxon>eudicotyledons</taxon>
        <taxon>Gunneridae</taxon>
        <taxon>Pentapetalae</taxon>
        <taxon>asterids</taxon>
        <taxon>lamiids</taxon>
        <taxon>Lamiales</taxon>
        <taxon>Pedaliaceae</taxon>
        <taxon>Sesamum</taxon>
    </lineage>
</organism>
<feature type="binding site" evidence="10">
    <location>
        <position position="125"/>
    </location>
    <ligand>
        <name>Fe cation</name>
        <dbReference type="ChEBI" id="CHEBI:24875"/>
        <label>1</label>
    </ligand>
</feature>
<reference evidence="13" key="2">
    <citation type="journal article" date="2024" name="Plant">
        <title>Genomic evolution and insights into agronomic trait innovations of Sesamum species.</title>
        <authorList>
            <person name="Miao H."/>
            <person name="Wang L."/>
            <person name="Qu L."/>
            <person name="Liu H."/>
            <person name="Sun Y."/>
            <person name="Le M."/>
            <person name="Wang Q."/>
            <person name="Wei S."/>
            <person name="Zheng Y."/>
            <person name="Lin W."/>
            <person name="Duan Y."/>
            <person name="Cao H."/>
            <person name="Xiong S."/>
            <person name="Wang X."/>
            <person name="Wei L."/>
            <person name="Li C."/>
            <person name="Ma Q."/>
            <person name="Ju M."/>
            <person name="Zhao R."/>
            <person name="Li G."/>
            <person name="Mu C."/>
            <person name="Tian Q."/>
            <person name="Mei H."/>
            <person name="Zhang T."/>
            <person name="Gao T."/>
            <person name="Zhang H."/>
        </authorList>
    </citation>
    <scope>NUCLEOTIDE SEQUENCE</scope>
    <source>
        <strain evidence="13">K16</strain>
    </source>
</reference>
<keyword evidence="14" id="KW-1185">Reference proteome</keyword>
<dbReference type="GO" id="GO:0050113">
    <property type="term" value="F:inositol oxygenase activity"/>
    <property type="evidence" value="ECO:0007669"/>
    <property type="project" value="UniProtKB-UniRule"/>
</dbReference>
<comment type="cofactor">
    <cofactor evidence="10 11">
        <name>Fe cation</name>
        <dbReference type="ChEBI" id="CHEBI:24875"/>
    </cofactor>
    <text evidence="10 11">Binds 2 iron ions per subunit.</text>
</comment>
<evidence type="ECO:0000313" key="13">
    <source>
        <dbReference type="EMBL" id="KAK4384482.1"/>
    </source>
</evidence>
<comment type="similarity">
    <text evidence="3 11">Belongs to the myo-inositol oxygenase family.</text>
</comment>
<dbReference type="GO" id="GO:0019310">
    <property type="term" value="P:inositol catabolic process"/>
    <property type="evidence" value="ECO:0007669"/>
    <property type="project" value="UniProtKB-UniRule"/>
</dbReference>
<dbReference type="Pfam" id="PF14244">
    <property type="entry name" value="Retrotran_gag_3"/>
    <property type="match status" value="1"/>
</dbReference>
<dbReference type="GO" id="GO:0019853">
    <property type="term" value="P:L-ascorbic acid biosynthetic process"/>
    <property type="evidence" value="ECO:0007669"/>
    <property type="project" value="UniProtKB-KW"/>
</dbReference>
<dbReference type="EC" id="1.13.99.1" evidence="4 11"/>
<dbReference type="Proteomes" id="UP001289374">
    <property type="component" value="Unassembled WGS sequence"/>
</dbReference>
<evidence type="ECO:0000256" key="2">
    <source>
        <dbReference type="ARBA" id="ARBA00005167"/>
    </source>
</evidence>
<dbReference type="PANTHER" id="PTHR12588">
    <property type="entry name" value="MYOINOSITOL OXYGENASE"/>
    <property type="match status" value="1"/>
</dbReference>
<reference evidence="13" key="1">
    <citation type="submission" date="2020-06" db="EMBL/GenBank/DDBJ databases">
        <authorList>
            <person name="Li T."/>
            <person name="Hu X."/>
            <person name="Zhang T."/>
            <person name="Song X."/>
            <person name="Zhang H."/>
            <person name="Dai N."/>
            <person name="Sheng W."/>
            <person name="Hou X."/>
            <person name="Wei L."/>
        </authorList>
    </citation>
    <scope>NUCLEOTIDE SEQUENCE</scope>
    <source>
        <strain evidence="13">K16</strain>
        <tissue evidence="13">Leaf</tissue>
    </source>
</reference>
<feature type="binding site" evidence="10">
    <location>
        <position position="27"/>
    </location>
    <ligand>
        <name>Fe cation</name>
        <dbReference type="ChEBI" id="CHEBI:24875"/>
        <label>1</label>
    </ligand>
</feature>